<dbReference type="GO" id="GO:0008270">
    <property type="term" value="F:zinc ion binding"/>
    <property type="evidence" value="ECO:0007669"/>
    <property type="project" value="UniProtKB-KW"/>
</dbReference>
<sequence length="670" mass="72416">MQNPENISNPHQALYEDLFSKLNPMGKDEIDSTSIAAFLRTAKDVNTAQLSQIWKAACKSSGFVKRGFLNKLGIFMCFKLVAAVQQGFQISPEILCNPSLESPRFEIASFSTTNLLEISNQLIKMSEEQNFQLQSANDLIEVLEKMSVNISILTETRLGLALNMFRKKVEDEKLSKRCRALIENWRAIVFEEEGRNKALHENVLTTRAGRVKNKVKNKVEEEGKKKALRENVLTGRVKNFGFLCMYCKKPFTSKFNCKRHYKNVHKKTEEEILLIFGPPQQKFKRKLQKQQQSPIPRKNGKLQKQQKNIIINTTTTKLQKQYAPTPHKEFKLFINKETTSNNNNISSSINLITSTNPSSPSLLPLTSSEFSIVQPVNIENNCKEGEGREERDPFINLEEGGSSTVGSIGEDEQQNEENEFLNENEEIVGKKGEGRDNEVEKQLNGCSSELNALAGAPLAGTATALIGGGCGGTMTALGGMAGGASLAGTNVGASSTGSQTVGGVEEEEEENEFFQTTLVGYGSRDTSTSLGGMGGTQTALGGFVMQTAPAGTATALVGGGCGGTMTALGGVKSAAGGASLPGSNVGPSSPGPQTGGVDDEEEQVENNDLSQQSATIESSLNEVNDESTTASREIATQTGKIRRRGKASGAQKKKNRRARAIEASKAACIC</sequence>
<dbReference type="GO" id="GO:0005634">
    <property type="term" value="C:nucleus"/>
    <property type="evidence" value="ECO:0007669"/>
    <property type="project" value="UniProtKB-SubCell"/>
</dbReference>
<evidence type="ECO:0000256" key="1">
    <source>
        <dbReference type="ARBA" id="ARBA00004123"/>
    </source>
</evidence>
<feature type="domain" description="TFIIS N-terminal" evidence="7">
    <location>
        <begin position="113"/>
        <end position="192"/>
    </location>
</feature>
<organism evidence="8 9">
    <name type="scientific">Meloidogyne enterolobii</name>
    <name type="common">Root-knot nematode worm</name>
    <name type="synonym">Meloidogyne mayaguensis</name>
    <dbReference type="NCBI Taxonomy" id="390850"/>
    <lineage>
        <taxon>Eukaryota</taxon>
        <taxon>Metazoa</taxon>
        <taxon>Ecdysozoa</taxon>
        <taxon>Nematoda</taxon>
        <taxon>Chromadorea</taxon>
        <taxon>Rhabditida</taxon>
        <taxon>Tylenchina</taxon>
        <taxon>Tylenchomorpha</taxon>
        <taxon>Tylenchoidea</taxon>
        <taxon>Meloidogynidae</taxon>
        <taxon>Meloidogyninae</taxon>
        <taxon>Meloidogyne</taxon>
    </lineage>
</organism>
<feature type="compositionally biased region" description="Acidic residues" evidence="5">
    <location>
        <begin position="409"/>
        <end position="419"/>
    </location>
</feature>
<feature type="compositionally biased region" description="Basic residues" evidence="5">
    <location>
        <begin position="640"/>
        <end position="658"/>
    </location>
</feature>
<keyword evidence="3" id="KW-0862">Zinc</keyword>
<comment type="caution">
    <text evidence="8">The sequence shown here is derived from an EMBL/GenBank/DDBJ whole genome shotgun (WGS) entry which is preliminary data.</text>
</comment>
<feature type="compositionally biased region" description="Polar residues" evidence="5">
    <location>
        <begin position="609"/>
        <end position="639"/>
    </location>
</feature>
<proteinExistence type="predicted"/>
<dbReference type="Proteomes" id="UP000580250">
    <property type="component" value="Unassembled WGS sequence"/>
</dbReference>
<keyword evidence="3" id="KW-0479">Metal-binding</keyword>
<dbReference type="InterPro" id="IPR003617">
    <property type="entry name" value="TFIIS/CRSP70_N_sub"/>
</dbReference>
<evidence type="ECO:0000313" key="9">
    <source>
        <dbReference type="Proteomes" id="UP000580250"/>
    </source>
</evidence>
<evidence type="ECO:0000256" key="5">
    <source>
        <dbReference type="SAM" id="MobiDB-lite"/>
    </source>
</evidence>
<feature type="domain" description="C2H2-type" evidence="6">
    <location>
        <begin position="242"/>
        <end position="270"/>
    </location>
</feature>
<dbReference type="Gene3D" id="1.10.238.10">
    <property type="entry name" value="EF-hand"/>
    <property type="match status" value="1"/>
</dbReference>
<gene>
    <name evidence="8" type="ORF">MENT_LOCUS62117</name>
</gene>
<dbReference type="InterPro" id="IPR035441">
    <property type="entry name" value="TFIIS/LEDGF_dom_sf"/>
</dbReference>
<reference evidence="8 9" key="1">
    <citation type="submission" date="2020-08" db="EMBL/GenBank/DDBJ databases">
        <authorList>
            <person name="Koutsovoulos G."/>
            <person name="Danchin GJ E."/>
        </authorList>
    </citation>
    <scope>NUCLEOTIDE SEQUENCE [LARGE SCALE GENOMIC DNA]</scope>
</reference>
<feature type="region of interest" description="Disordered" evidence="5">
    <location>
        <begin position="394"/>
        <end position="419"/>
    </location>
</feature>
<feature type="region of interest" description="Disordered" evidence="5">
    <location>
        <begin position="579"/>
        <end position="658"/>
    </location>
</feature>
<dbReference type="PROSITE" id="PS51319">
    <property type="entry name" value="TFIIS_N"/>
    <property type="match status" value="1"/>
</dbReference>
<dbReference type="PROSITE" id="PS50157">
    <property type="entry name" value="ZINC_FINGER_C2H2_2"/>
    <property type="match status" value="1"/>
</dbReference>
<evidence type="ECO:0000259" key="7">
    <source>
        <dbReference type="PROSITE" id="PS51319"/>
    </source>
</evidence>
<feature type="compositionally biased region" description="Low complexity" evidence="5">
    <location>
        <begin position="580"/>
        <end position="592"/>
    </location>
</feature>
<evidence type="ECO:0000256" key="3">
    <source>
        <dbReference type="PROSITE-ProRule" id="PRU00042"/>
    </source>
</evidence>
<dbReference type="SMART" id="SM00509">
    <property type="entry name" value="TFS2N"/>
    <property type="match status" value="1"/>
</dbReference>
<dbReference type="Gene3D" id="1.20.930.10">
    <property type="entry name" value="Conserved domain common to transcription factors TFIIS, elongin A, CRSP70"/>
    <property type="match status" value="1"/>
</dbReference>
<evidence type="ECO:0000259" key="6">
    <source>
        <dbReference type="PROSITE" id="PS50157"/>
    </source>
</evidence>
<dbReference type="OrthoDB" id="524326at2759"/>
<dbReference type="Pfam" id="PF08711">
    <property type="entry name" value="Med26"/>
    <property type="match status" value="1"/>
</dbReference>
<dbReference type="InterPro" id="IPR017923">
    <property type="entry name" value="TFIIS_N"/>
</dbReference>
<name>A0A6V7Y986_MELEN</name>
<evidence type="ECO:0000256" key="2">
    <source>
        <dbReference type="ARBA" id="ARBA00023242"/>
    </source>
</evidence>
<dbReference type="CDD" id="cd00183">
    <property type="entry name" value="TFIIS_I"/>
    <property type="match status" value="1"/>
</dbReference>
<keyword evidence="2 4" id="KW-0539">Nucleus</keyword>
<protein>
    <submittedName>
        <fullName evidence="8">Uncharacterized protein</fullName>
    </submittedName>
</protein>
<dbReference type="PROSITE" id="PS00028">
    <property type="entry name" value="ZINC_FINGER_C2H2_1"/>
    <property type="match status" value="1"/>
</dbReference>
<comment type="subcellular location">
    <subcellularLocation>
        <location evidence="1 4">Nucleus</location>
    </subcellularLocation>
</comment>
<dbReference type="EMBL" id="CAJEWN010003607">
    <property type="protein sequence ID" value="CAD2208112.1"/>
    <property type="molecule type" value="Genomic_DNA"/>
</dbReference>
<evidence type="ECO:0000256" key="4">
    <source>
        <dbReference type="PROSITE-ProRule" id="PRU00649"/>
    </source>
</evidence>
<dbReference type="InterPro" id="IPR013087">
    <property type="entry name" value="Znf_C2H2_type"/>
</dbReference>
<dbReference type="SUPFAM" id="SSF47676">
    <property type="entry name" value="Conserved domain common to transcription factors TFIIS, elongin A, CRSP70"/>
    <property type="match status" value="1"/>
</dbReference>
<evidence type="ECO:0000313" key="8">
    <source>
        <dbReference type="EMBL" id="CAD2208112.1"/>
    </source>
</evidence>
<accession>A0A6V7Y986</accession>
<dbReference type="AlphaFoldDB" id="A0A6V7Y986"/>
<keyword evidence="3" id="KW-0863">Zinc-finger</keyword>